<reference evidence="1" key="1">
    <citation type="journal article" date="2021" name="Proc. Natl. Acad. Sci. U.S.A.">
        <title>A Catalog of Tens of Thousands of Viruses from Human Metagenomes Reveals Hidden Associations with Chronic Diseases.</title>
        <authorList>
            <person name="Tisza M.J."/>
            <person name="Buck C.B."/>
        </authorList>
    </citation>
    <scope>NUCLEOTIDE SEQUENCE</scope>
    <source>
        <strain evidence="1">CtmTa7</strain>
    </source>
</reference>
<accession>A0A8S5RBL4</accession>
<organism evidence="1">
    <name type="scientific">virus sp. ctmTa7</name>
    <dbReference type="NCBI Taxonomy" id="2828255"/>
    <lineage>
        <taxon>Viruses</taxon>
    </lineage>
</organism>
<name>A0A8S5RBL4_9VIRU</name>
<sequence length="138" mass="16596">MKRQIRRGVFETNSSSTHSLTICTEEEFEQWKEGKLLFNEYNNTHFVKANKLSDYDKKCAAQHYEDNKDEFYKDWSDLSQSEKEKYYTKYAKENYIANEDDETYEEWRHDDYLEIFVSKYTSKSGDKIVAFGKYGYDG</sequence>
<protein>
    <submittedName>
        <fullName evidence="1">Uncharacterized protein</fullName>
    </submittedName>
</protein>
<dbReference type="EMBL" id="BK059091">
    <property type="protein sequence ID" value="DAE28743.1"/>
    <property type="molecule type" value="Genomic_DNA"/>
</dbReference>
<evidence type="ECO:0000313" key="1">
    <source>
        <dbReference type="EMBL" id="DAE28743.1"/>
    </source>
</evidence>
<proteinExistence type="predicted"/>